<dbReference type="InterPro" id="IPR050097">
    <property type="entry name" value="Ferredoxin-NADP_redctase_2"/>
</dbReference>
<dbReference type="PRINTS" id="PR00469">
    <property type="entry name" value="PNDRDTASEII"/>
</dbReference>
<dbReference type="Gene3D" id="3.50.50.60">
    <property type="entry name" value="FAD/NAD(P)-binding domain"/>
    <property type="match status" value="2"/>
</dbReference>
<dbReference type="EMBL" id="WMEQ01000013">
    <property type="protein sequence ID" value="MYL34978.1"/>
    <property type="molecule type" value="Genomic_DNA"/>
</dbReference>
<reference evidence="6 7" key="1">
    <citation type="submission" date="2019-11" db="EMBL/GenBank/DDBJ databases">
        <title>Genome sequences of 17 halophilic strains isolated from different environments.</title>
        <authorList>
            <person name="Furrow R.E."/>
        </authorList>
    </citation>
    <scope>NUCLEOTIDE SEQUENCE [LARGE SCALE GENOMIC DNA]</scope>
    <source>
        <strain evidence="6 7">22514_16_FS</strain>
    </source>
</reference>
<evidence type="ECO:0000256" key="3">
    <source>
        <dbReference type="ARBA" id="ARBA00022630"/>
    </source>
</evidence>
<proteinExistence type="predicted"/>
<evidence type="ECO:0000313" key="6">
    <source>
        <dbReference type="EMBL" id="MYL34978.1"/>
    </source>
</evidence>
<comment type="caution">
    <text evidence="6">The sequence shown here is derived from an EMBL/GenBank/DDBJ whole genome shotgun (WGS) entry which is preliminary data.</text>
</comment>
<accession>A0A6I4ZY03</accession>
<dbReference type="PRINTS" id="PR00368">
    <property type="entry name" value="FADPNR"/>
</dbReference>
<evidence type="ECO:0000313" key="7">
    <source>
        <dbReference type="Proteomes" id="UP000468638"/>
    </source>
</evidence>
<evidence type="ECO:0000259" key="5">
    <source>
        <dbReference type="Pfam" id="PF07992"/>
    </source>
</evidence>
<sequence length="309" mass="33883">MKKMAQLTHDVVIVGGGPAGMSAALVLGRSRRKVLLIDAGKPRNAVTLHSHGFLTRDGITPKEFRDISIHQLMKYESVSIKRDIVIRIEPEESIFTIHTQSGSRYIGKKVIIATGMKDHLPSIPGLQEVYGKSVFPCPYCDGWEHRDEPLAVFGQGEKLVDFTKLIANWSKDLLVFTNGPTNWSVSDLEKLNTYNIDVIDGHIKEVSSTNGFLKSIILEDGEVFKRSAGFIMNVDAIQSSTIPEMLGVPYNHHGGYETDPHGLTCVPGLYVIGDATHAFSGLVGAAGEGYEVGVSINHKLVEEEWNMPG</sequence>
<evidence type="ECO:0000256" key="4">
    <source>
        <dbReference type="ARBA" id="ARBA00023002"/>
    </source>
</evidence>
<protein>
    <submittedName>
        <fullName evidence="6">FAD-dependent oxidoreductase</fullName>
    </submittedName>
</protein>
<comment type="subunit">
    <text evidence="2">Homodimer.</text>
</comment>
<organism evidence="6 7">
    <name type="scientific">Pontibacillus yanchengensis</name>
    <dbReference type="NCBI Taxonomy" id="462910"/>
    <lineage>
        <taxon>Bacteria</taxon>
        <taxon>Bacillati</taxon>
        <taxon>Bacillota</taxon>
        <taxon>Bacilli</taxon>
        <taxon>Bacillales</taxon>
        <taxon>Bacillaceae</taxon>
        <taxon>Pontibacillus</taxon>
    </lineage>
</organism>
<gene>
    <name evidence="6" type="ORF">GLW05_15445</name>
</gene>
<dbReference type="PANTHER" id="PTHR48105">
    <property type="entry name" value="THIOREDOXIN REDUCTASE 1-RELATED-RELATED"/>
    <property type="match status" value="1"/>
</dbReference>
<feature type="domain" description="FAD/NAD(P)-binding" evidence="5">
    <location>
        <begin position="9"/>
        <end position="282"/>
    </location>
</feature>
<evidence type="ECO:0000256" key="1">
    <source>
        <dbReference type="ARBA" id="ARBA00001974"/>
    </source>
</evidence>
<dbReference type="Pfam" id="PF07992">
    <property type="entry name" value="Pyr_redox_2"/>
    <property type="match status" value="1"/>
</dbReference>
<name>A0A6I4ZY03_9BACI</name>
<dbReference type="SUPFAM" id="SSF51905">
    <property type="entry name" value="FAD/NAD(P)-binding domain"/>
    <property type="match status" value="1"/>
</dbReference>
<comment type="cofactor">
    <cofactor evidence="1">
        <name>FAD</name>
        <dbReference type="ChEBI" id="CHEBI:57692"/>
    </cofactor>
</comment>
<dbReference type="OrthoDB" id="9806179at2"/>
<dbReference type="AlphaFoldDB" id="A0A6I4ZY03"/>
<keyword evidence="4" id="KW-0560">Oxidoreductase</keyword>
<dbReference type="InterPro" id="IPR036188">
    <property type="entry name" value="FAD/NAD-bd_sf"/>
</dbReference>
<evidence type="ECO:0000256" key="2">
    <source>
        <dbReference type="ARBA" id="ARBA00011738"/>
    </source>
</evidence>
<dbReference type="GO" id="GO:0016491">
    <property type="term" value="F:oxidoreductase activity"/>
    <property type="evidence" value="ECO:0007669"/>
    <property type="project" value="UniProtKB-KW"/>
</dbReference>
<keyword evidence="3" id="KW-0285">Flavoprotein</keyword>
<dbReference type="Proteomes" id="UP000468638">
    <property type="component" value="Unassembled WGS sequence"/>
</dbReference>
<dbReference type="InterPro" id="IPR023753">
    <property type="entry name" value="FAD/NAD-binding_dom"/>
</dbReference>